<dbReference type="AlphaFoldDB" id="X1HMU8"/>
<feature type="non-terminal residue" evidence="9">
    <location>
        <position position="1"/>
    </location>
</feature>
<proteinExistence type="inferred from homology"/>
<keyword evidence="7" id="KW-0411">Iron-sulfur</keyword>
<evidence type="ECO:0000256" key="4">
    <source>
        <dbReference type="ARBA" id="ARBA00022723"/>
    </source>
</evidence>
<keyword evidence="4" id="KW-0479">Metal-binding</keyword>
<reference evidence="9" key="1">
    <citation type="journal article" date="2014" name="Front. Microbiol.">
        <title>High frequency of phylogenetically diverse reductive dehalogenase-homologous genes in deep subseafloor sedimentary metagenomes.</title>
        <authorList>
            <person name="Kawai M."/>
            <person name="Futagami T."/>
            <person name="Toyoda A."/>
            <person name="Takaki Y."/>
            <person name="Nishi S."/>
            <person name="Hori S."/>
            <person name="Arai W."/>
            <person name="Tsubouchi T."/>
            <person name="Morono Y."/>
            <person name="Uchiyama I."/>
            <person name="Ito T."/>
            <person name="Fujiyama A."/>
            <person name="Inagaki F."/>
            <person name="Takami H."/>
        </authorList>
    </citation>
    <scope>NUCLEOTIDE SEQUENCE</scope>
    <source>
        <strain evidence="9">Expedition CK06-06</strain>
    </source>
</reference>
<evidence type="ECO:0000256" key="2">
    <source>
        <dbReference type="ARBA" id="ARBA00006490"/>
    </source>
</evidence>
<dbReference type="Pfam" id="PF00266">
    <property type="entry name" value="Aminotran_5"/>
    <property type="match status" value="1"/>
</dbReference>
<dbReference type="Gene3D" id="3.40.640.10">
    <property type="entry name" value="Type I PLP-dependent aspartate aminotransferase-like (Major domain)"/>
    <property type="match status" value="1"/>
</dbReference>
<dbReference type="PROSITE" id="PS00595">
    <property type="entry name" value="AA_TRANSFER_CLASS_5"/>
    <property type="match status" value="1"/>
</dbReference>
<dbReference type="InterPro" id="IPR015424">
    <property type="entry name" value="PyrdxlP-dep_Trfase"/>
</dbReference>
<comment type="similarity">
    <text evidence="2">Belongs to the class-V pyridoxal-phosphate-dependent aminotransferase family. NifS/IscS subfamily.</text>
</comment>
<dbReference type="PANTHER" id="PTHR11601:SF34">
    <property type="entry name" value="CYSTEINE DESULFURASE"/>
    <property type="match status" value="1"/>
</dbReference>
<keyword evidence="6" id="KW-0408">Iron</keyword>
<dbReference type="InterPro" id="IPR015421">
    <property type="entry name" value="PyrdxlP-dep_Trfase_major"/>
</dbReference>
<dbReference type="InterPro" id="IPR000192">
    <property type="entry name" value="Aminotrans_V_dom"/>
</dbReference>
<protein>
    <recommendedName>
        <fullName evidence="3">cysteine desulfurase</fullName>
        <ecNumber evidence="3">2.8.1.7</ecNumber>
    </recommendedName>
</protein>
<dbReference type="PANTHER" id="PTHR11601">
    <property type="entry name" value="CYSTEINE DESULFURYLASE FAMILY MEMBER"/>
    <property type="match status" value="1"/>
</dbReference>
<dbReference type="InterPro" id="IPR015422">
    <property type="entry name" value="PyrdxlP-dep_Trfase_small"/>
</dbReference>
<sequence length="237" mass="26114">VGTIEPISEIGEIAQKAGIYLHTDAVQTIGKIKVNVDDLKVDLLSLSAHKFYGPKGVGALYVRKGTRIYPLLHGGYQERRRRAGTENVAGIVGLGKSAEIAPKEMVQQSRRESNLRDRLEKMIRENINHCQLNGYPTQRLPNTLNISFEFIEGESLILNLDLKGIAASTGSACTSGSLEPSHVLMAMGVAPEIAQGSIRFSLGRDNRKEDIDYTVENLVEIVTRLREMSPLFAGRKK</sequence>
<dbReference type="Gene3D" id="3.90.1150.10">
    <property type="entry name" value="Aspartate Aminotransferase, domain 1"/>
    <property type="match status" value="1"/>
</dbReference>
<keyword evidence="5" id="KW-0663">Pyridoxal phosphate</keyword>
<evidence type="ECO:0000256" key="5">
    <source>
        <dbReference type="ARBA" id="ARBA00022898"/>
    </source>
</evidence>
<comment type="caution">
    <text evidence="9">The sequence shown here is derived from an EMBL/GenBank/DDBJ whole genome shotgun (WGS) entry which is preliminary data.</text>
</comment>
<evidence type="ECO:0000256" key="7">
    <source>
        <dbReference type="ARBA" id="ARBA00023014"/>
    </source>
</evidence>
<name>X1HMU8_9ZZZZ</name>
<evidence type="ECO:0000313" key="9">
    <source>
        <dbReference type="EMBL" id="GAH70817.1"/>
    </source>
</evidence>
<dbReference type="GO" id="GO:0051536">
    <property type="term" value="F:iron-sulfur cluster binding"/>
    <property type="evidence" value="ECO:0007669"/>
    <property type="project" value="UniProtKB-KW"/>
</dbReference>
<dbReference type="GO" id="GO:0046872">
    <property type="term" value="F:metal ion binding"/>
    <property type="evidence" value="ECO:0007669"/>
    <property type="project" value="UniProtKB-KW"/>
</dbReference>
<evidence type="ECO:0000256" key="3">
    <source>
        <dbReference type="ARBA" id="ARBA00012239"/>
    </source>
</evidence>
<gene>
    <name evidence="9" type="ORF">S03H2_53034</name>
</gene>
<dbReference type="GO" id="GO:0031071">
    <property type="term" value="F:cysteine desulfurase activity"/>
    <property type="evidence" value="ECO:0007669"/>
    <property type="project" value="UniProtKB-EC"/>
</dbReference>
<accession>X1HMU8</accession>
<evidence type="ECO:0000256" key="1">
    <source>
        <dbReference type="ARBA" id="ARBA00001933"/>
    </source>
</evidence>
<dbReference type="EMBL" id="BARU01033734">
    <property type="protein sequence ID" value="GAH70817.1"/>
    <property type="molecule type" value="Genomic_DNA"/>
</dbReference>
<dbReference type="InterPro" id="IPR020578">
    <property type="entry name" value="Aminotrans_V_PyrdxlP_BS"/>
</dbReference>
<dbReference type="SUPFAM" id="SSF53383">
    <property type="entry name" value="PLP-dependent transferases"/>
    <property type="match status" value="1"/>
</dbReference>
<organism evidence="9">
    <name type="scientific">marine sediment metagenome</name>
    <dbReference type="NCBI Taxonomy" id="412755"/>
    <lineage>
        <taxon>unclassified sequences</taxon>
        <taxon>metagenomes</taxon>
        <taxon>ecological metagenomes</taxon>
    </lineage>
</organism>
<dbReference type="EC" id="2.8.1.7" evidence="3"/>
<evidence type="ECO:0000259" key="8">
    <source>
        <dbReference type="Pfam" id="PF00266"/>
    </source>
</evidence>
<evidence type="ECO:0000256" key="6">
    <source>
        <dbReference type="ARBA" id="ARBA00023004"/>
    </source>
</evidence>
<feature type="domain" description="Aminotransferase class V" evidence="8">
    <location>
        <begin position="2"/>
        <end position="213"/>
    </location>
</feature>
<comment type="cofactor">
    <cofactor evidence="1">
        <name>pyridoxal 5'-phosphate</name>
        <dbReference type="ChEBI" id="CHEBI:597326"/>
    </cofactor>
</comment>